<feature type="region of interest" description="Disordered" evidence="1">
    <location>
        <begin position="46"/>
        <end position="65"/>
    </location>
</feature>
<organism evidence="2">
    <name type="scientific">Aphanomyces astaci</name>
    <name type="common">Crayfish plague agent</name>
    <dbReference type="NCBI Taxonomy" id="112090"/>
    <lineage>
        <taxon>Eukaryota</taxon>
        <taxon>Sar</taxon>
        <taxon>Stramenopiles</taxon>
        <taxon>Oomycota</taxon>
        <taxon>Saprolegniomycetes</taxon>
        <taxon>Saprolegniales</taxon>
        <taxon>Verrucalvaceae</taxon>
        <taxon>Aphanomyces</taxon>
    </lineage>
</organism>
<name>W4G7N1_APHAT</name>
<dbReference type="EMBL" id="KI913142">
    <property type="protein sequence ID" value="ETV74962.1"/>
    <property type="molecule type" value="Genomic_DNA"/>
</dbReference>
<dbReference type="GeneID" id="20812567"/>
<dbReference type="EMBL" id="KI913142">
    <property type="protein sequence ID" value="ETV74963.1"/>
    <property type="molecule type" value="Genomic_DNA"/>
</dbReference>
<reference evidence="2" key="1">
    <citation type="submission" date="2013-12" db="EMBL/GenBank/DDBJ databases">
        <title>The Genome Sequence of Aphanomyces astaci APO3.</title>
        <authorList>
            <consortium name="The Broad Institute Genomics Platform"/>
            <person name="Russ C."/>
            <person name="Tyler B."/>
            <person name="van West P."/>
            <person name="Dieguez-Uribeondo J."/>
            <person name="Young S.K."/>
            <person name="Zeng Q."/>
            <person name="Gargeya S."/>
            <person name="Fitzgerald M."/>
            <person name="Abouelleil A."/>
            <person name="Alvarado L."/>
            <person name="Chapman S.B."/>
            <person name="Gainer-Dewar J."/>
            <person name="Goldberg J."/>
            <person name="Griggs A."/>
            <person name="Gujja S."/>
            <person name="Hansen M."/>
            <person name="Howarth C."/>
            <person name="Imamovic A."/>
            <person name="Ireland A."/>
            <person name="Larimer J."/>
            <person name="McCowan C."/>
            <person name="Murphy C."/>
            <person name="Pearson M."/>
            <person name="Poon T.W."/>
            <person name="Priest M."/>
            <person name="Roberts A."/>
            <person name="Saif S."/>
            <person name="Shea T."/>
            <person name="Sykes S."/>
            <person name="Wortman J."/>
            <person name="Nusbaum C."/>
            <person name="Birren B."/>
        </authorList>
    </citation>
    <scope>NUCLEOTIDE SEQUENCE [LARGE SCALE GENOMIC DNA]</scope>
    <source>
        <strain evidence="2">APO3</strain>
    </source>
</reference>
<gene>
    <name evidence="2" type="ORF">H257_10571</name>
</gene>
<evidence type="ECO:0000313" key="2">
    <source>
        <dbReference type="EMBL" id="ETV74963.1"/>
    </source>
</evidence>
<accession>W4G7N1</accession>
<dbReference type="VEuPathDB" id="FungiDB:H257_10571"/>
<protein>
    <submittedName>
        <fullName evidence="2">Uncharacterized protein</fullName>
    </submittedName>
</protein>
<dbReference type="RefSeq" id="XP_009835466.1">
    <property type="nucleotide sequence ID" value="XM_009837164.1"/>
</dbReference>
<sequence>MAMDPGKVHTRPAKQEHERYRPSDFDHCGKWRGKHPLAMLKDQAHLGHDDPQTEPRAGPELAGRRGHPLRQLPALYQMPRRTTLSELDAGTHSTVLRKNELSIITDKITTINITIQNREADRNIFQSYASQFAGVNCAAKRRARPDTVGILRHPTQLYFFISKYRQMRMPSQIPAALHTSTSRITWSHQHSAKFFSQCAKLSS</sequence>
<feature type="region of interest" description="Disordered" evidence="1">
    <location>
        <begin position="1"/>
        <end position="27"/>
    </location>
</feature>
<dbReference type="AlphaFoldDB" id="W4G7N1"/>
<proteinExistence type="predicted"/>
<dbReference type="RefSeq" id="XP_009835467.1">
    <property type="nucleotide sequence ID" value="XM_009837165.1"/>
</dbReference>
<evidence type="ECO:0000256" key="1">
    <source>
        <dbReference type="SAM" id="MobiDB-lite"/>
    </source>
</evidence>
<feature type="compositionally biased region" description="Basic and acidic residues" evidence="1">
    <location>
        <begin position="13"/>
        <end position="27"/>
    </location>
</feature>